<dbReference type="Proteomes" id="UP000645390">
    <property type="component" value="Unassembled WGS sequence"/>
</dbReference>
<comment type="caution">
    <text evidence="1">The sequence shown here is derived from an EMBL/GenBank/DDBJ whole genome shotgun (WGS) entry which is preliminary data.</text>
</comment>
<dbReference type="EMBL" id="BMDJ01000005">
    <property type="protein sequence ID" value="GGI26304.1"/>
    <property type="molecule type" value="Genomic_DNA"/>
</dbReference>
<proteinExistence type="predicted"/>
<reference evidence="2" key="1">
    <citation type="journal article" date="2019" name="Int. J. Syst. Evol. Microbiol.">
        <title>The Global Catalogue of Microorganisms (GCM) 10K type strain sequencing project: providing services to taxonomists for standard genome sequencing and annotation.</title>
        <authorList>
            <consortium name="The Broad Institute Genomics Platform"/>
            <consortium name="The Broad Institute Genome Sequencing Center for Infectious Disease"/>
            <person name="Wu L."/>
            <person name="Ma J."/>
        </authorList>
    </citation>
    <scope>NUCLEOTIDE SEQUENCE [LARGE SCALE GENOMIC DNA]</scope>
    <source>
        <strain evidence="2">CCM 8939</strain>
    </source>
</reference>
<protein>
    <submittedName>
        <fullName evidence="1">Uncharacterized protein</fullName>
    </submittedName>
</protein>
<organism evidence="1 2">
    <name type="scientific">Pedobacter mendelii</name>
    <dbReference type="NCBI Taxonomy" id="1908240"/>
    <lineage>
        <taxon>Bacteria</taxon>
        <taxon>Pseudomonadati</taxon>
        <taxon>Bacteroidota</taxon>
        <taxon>Sphingobacteriia</taxon>
        <taxon>Sphingobacteriales</taxon>
        <taxon>Sphingobacteriaceae</taxon>
        <taxon>Pedobacter</taxon>
    </lineage>
</organism>
<gene>
    <name evidence="1" type="ORF">GCM10008119_21990</name>
</gene>
<evidence type="ECO:0000313" key="2">
    <source>
        <dbReference type="Proteomes" id="UP000645390"/>
    </source>
</evidence>
<name>A0ABQ2BJR3_9SPHI</name>
<sequence>MNYQKGKLEVNESMTKKVIELHDKGYNFDFLLIGEKFLLCMQNNNSYPLKDVMVSSVKRAYDRFSHSYKHIHTIETSSGEKGVLLTDYLFN</sequence>
<dbReference type="RefSeq" id="WP_188414175.1">
    <property type="nucleotide sequence ID" value="NZ_BMDJ01000005.1"/>
</dbReference>
<accession>A0ABQ2BJR3</accession>
<evidence type="ECO:0000313" key="1">
    <source>
        <dbReference type="EMBL" id="GGI26304.1"/>
    </source>
</evidence>
<keyword evidence="2" id="KW-1185">Reference proteome</keyword>